<protein>
    <submittedName>
        <fullName evidence="2">Uncharacterized protein</fullName>
    </submittedName>
</protein>
<dbReference type="EMBL" id="VSRR010030594">
    <property type="protein sequence ID" value="MPC70124.1"/>
    <property type="molecule type" value="Genomic_DNA"/>
</dbReference>
<organism evidence="2 3">
    <name type="scientific">Portunus trituberculatus</name>
    <name type="common">Swimming crab</name>
    <name type="synonym">Neptunus trituberculatus</name>
    <dbReference type="NCBI Taxonomy" id="210409"/>
    <lineage>
        <taxon>Eukaryota</taxon>
        <taxon>Metazoa</taxon>
        <taxon>Ecdysozoa</taxon>
        <taxon>Arthropoda</taxon>
        <taxon>Crustacea</taxon>
        <taxon>Multicrustacea</taxon>
        <taxon>Malacostraca</taxon>
        <taxon>Eumalacostraca</taxon>
        <taxon>Eucarida</taxon>
        <taxon>Decapoda</taxon>
        <taxon>Pleocyemata</taxon>
        <taxon>Brachyura</taxon>
        <taxon>Eubrachyura</taxon>
        <taxon>Portunoidea</taxon>
        <taxon>Portunidae</taxon>
        <taxon>Portuninae</taxon>
        <taxon>Portunus</taxon>
    </lineage>
</organism>
<dbReference type="Proteomes" id="UP000324222">
    <property type="component" value="Unassembled WGS sequence"/>
</dbReference>
<reference evidence="2 3" key="1">
    <citation type="submission" date="2019-05" db="EMBL/GenBank/DDBJ databases">
        <title>Another draft genome of Portunus trituberculatus and its Hox gene families provides insights of decapod evolution.</title>
        <authorList>
            <person name="Jeong J.-H."/>
            <person name="Song I."/>
            <person name="Kim S."/>
            <person name="Choi T."/>
            <person name="Kim D."/>
            <person name="Ryu S."/>
            <person name="Kim W."/>
        </authorList>
    </citation>
    <scope>NUCLEOTIDE SEQUENCE [LARGE SCALE GENOMIC DNA]</scope>
    <source>
        <tissue evidence="2">Muscle</tissue>
    </source>
</reference>
<evidence type="ECO:0000313" key="2">
    <source>
        <dbReference type="EMBL" id="MPC70124.1"/>
    </source>
</evidence>
<proteinExistence type="predicted"/>
<accession>A0A5B7HNK0</accession>
<dbReference type="OrthoDB" id="8039770at2759"/>
<feature type="coiled-coil region" evidence="1">
    <location>
        <begin position="41"/>
        <end position="68"/>
    </location>
</feature>
<sequence length="84" mass="9981">MVDLSKLPCQKQLIQLRMCLTLDRQRVLEYTHTLDIPPDTDKTVEEVLDMLQNHIKSLRNEALHHRELLSCKQREGEIFSDFYV</sequence>
<gene>
    <name evidence="2" type="ORF">E2C01_064363</name>
</gene>
<keyword evidence="1" id="KW-0175">Coiled coil</keyword>
<name>A0A5B7HNK0_PORTR</name>
<dbReference type="AlphaFoldDB" id="A0A5B7HNK0"/>
<evidence type="ECO:0000313" key="3">
    <source>
        <dbReference type="Proteomes" id="UP000324222"/>
    </source>
</evidence>
<evidence type="ECO:0000256" key="1">
    <source>
        <dbReference type="SAM" id="Coils"/>
    </source>
</evidence>
<comment type="caution">
    <text evidence="2">The sequence shown here is derived from an EMBL/GenBank/DDBJ whole genome shotgun (WGS) entry which is preliminary data.</text>
</comment>
<keyword evidence="3" id="KW-1185">Reference proteome</keyword>